<dbReference type="PANTHER" id="PTHR12149">
    <property type="entry name" value="FRUCTOSAMINE 3 KINASE-RELATED PROTEIN"/>
    <property type="match status" value="1"/>
</dbReference>
<dbReference type="Gene3D" id="3.90.1200.10">
    <property type="match status" value="1"/>
</dbReference>
<comment type="catalytic activity">
    <reaction evidence="2">
        <text>N(6)-D-ribulosyl-L-lysyl-[protein] + ATP = N(6)-(3-O-phospho-D-ribulosyl)-L-lysyl-[protein] + ADP + H(+)</text>
        <dbReference type="Rhea" id="RHEA:48432"/>
        <dbReference type="Rhea" id="RHEA-COMP:12103"/>
        <dbReference type="Rhea" id="RHEA-COMP:12104"/>
        <dbReference type="ChEBI" id="CHEBI:15378"/>
        <dbReference type="ChEBI" id="CHEBI:30616"/>
        <dbReference type="ChEBI" id="CHEBI:90418"/>
        <dbReference type="ChEBI" id="CHEBI:90420"/>
        <dbReference type="ChEBI" id="CHEBI:456216"/>
        <dbReference type="EC" id="2.7.1.172"/>
    </reaction>
    <physiologicalReaction direction="left-to-right" evidence="2">
        <dbReference type="Rhea" id="RHEA:48433"/>
    </physiologicalReaction>
</comment>
<dbReference type="GeneID" id="40746415"/>
<organism evidence="3 4">
    <name type="scientific">Aureobasidium pullulans EXF-150</name>
    <dbReference type="NCBI Taxonomy" id="1043002"/>
    <lineage>
        <taxon>Eukaryota</taxon>
        <taxon>Fungi</taxon>
        <taxon>Dikarya</taxon>
        <taxon>Ascomycota</taxon>
        <taxon>Pezizomycotina</taxon>
        <taxon>Dothideomycetes</taxon>
        <taxon>Dothideomycetidae</taxon>
        <taxon>Dothideales</taxon>
        <taxon>Saccotheciaceae</taxon>
        <taxon>Aureobasidium</taxon>
    </lineage>
</organism>
<evidence type="ECO:0000313" key="4">
    <source>
        <dbReference type="Proteomes" id="UP000030706"/>
    </source>
</evidence>
<dbReference type="Pfam" id="PF03881">
    <property type="entry name" value="Fructosamin_kin"/>
    <property type="match status" value="1"/>
</dbReference>
<keyword evidence="4" id="KW-1185">Reference proteome</keyword>
<dbReference type="PANTHER" id="PTHR12149:SF8">
    <property type="entry name" value="PROTEIN-RIBULOSAMINE 3-KINASE"/>
    <property type="match status" value="1"/>
</dbReference>
<dbReference type="AlphaFoldDB" id="A0A074X6D4"/>
<dbReference type="Proteomes" id="UP000030706">
    <property type="component" value="Unassembled WGS sequence"/>
</dbReference>
<reference evidence="3 4" key="1">
    <citation type="journal article" date="2014" name="BMC Genomics">
        <title>Genome sequencing of four Aureobasidium pullulans varieties: biotechnological potential, stress tolerance, and description of new species.</title>
        <authorList>
            <person name="Gostin Ar C."/>
            <person name="Ohm R.A."/>
            <person name="Kogej T."/>
            <person name="Sonjak S."/>
            <person name="Turk M."/>
            <person name="Zajc J."/>
            <person name="Zalar P."/>
            <person name="Grube M."/>
            <person name="Sun H."/>
            <person name="Han J."/>
            <person name="Sharma A."/>
            <person name="Chiniquy J."/>
            <person name="Ngan C.Y."/>
            <person name="Lipzen A."/>
            <person name="Barry K."/>
            <person name="Grigoriev I.V."/>
            <person name="Gunde-Cimerman N."/>
        </authorList>
    </citation>
    <scope>NUCLEOTIDE SEQUENCE [LARGE SCALE GENOMIC DNA]</scope>
    <source>
        <strain evidence="3 4">EXF-150</strain>
    </source>
</reference>
<name>A0A074X6D4_AURPU</name>
<accession>A0A074X6D4</accession>
<protein>
    <recommendedName>
        <fullName evidence="1">protein-ribulosamine 3-kinase</fullName>
        <ecNumber evidence="1">2.7.1.172</ecNumber>
    </recommendedName>
</protein>
<dbReference type="RefSeq" id="XP_029757160.1">
    <property type="nucleotide sequence ID" value="XM_029904109.1"/>
</dbReference>
<gene>
    <name evidence="3" type="ORF">M438DRAFT_338359</name>
</gene>
<evidence type="ECO:0000256" key="1">
    <source>
        <dbReference type="ARBA" id="ARBA00011961"/>
    </source>
</evidence>
<evidence type="ECO:0000313" key="3">
    <source>
        <dbReference type="EMBL" id="KEQ80973.1"/>
    </source>
</evidence>
<dbReference type="OrthoDB" id="5772781at2759"/>
<dbReference type="EMBL" id="KL584994">
    <property type="protein sequence ID" value="KEQ80973.1"/>
    <property type="molecule type" value="Genomic_DNA"/>
</dbReference>
<dbReference type="HOGENOM" id="CLU_036517_1_2_1"/>
<sequence length="400" mass="46492">MSPTPMETLIYNVDLDRSMSSNVDDDELWDATTPWDTQIEVPAQLIEDVDDNVKAHFPEGTEIKSIHPHGSSYWSRTAEIQTVVSGEPVFYFLKVSQNKFARKMFRGEYESQKAIYEVCPDFCPRPITWGVYQTVSDAYFFLSEFIDMVDELPDLHQYPQKVAQMHKKGLAPDGRYGFHVQDMCALLPMYVTKSDSWEDFFSKYMRHFMLAEKIGQGPASKELERLERIFFDRIITRLCRPLETGGREIKPRLVHSDLWDGNSAIDAQTENPIIYDSSCFYGHNEYDLGVWRCPRHRAGTPYIEKYHEFFAKSAPEEDHEGRMLMYFLYVVQNNVLASGRGLLNRSFDTRASACWMGRDDFRTSMIDIMTELDRRFPETYEEWATARGEPVCPRKGSSVH</sequence>
<dbReference type="InterPro" id="IPR011009">
    <property type="entry name" value="Kinase-like_dom_sf"/>
</dbReference>
<proteinExistence type="predicted"/>
<dbReference type="InterPro" id="IPR016477">
    <property type="entry name" value="Fructo-/Ketosamine-3-kinase"/>
</dbReference>
<dbReference type="EC" id="2.7.1.172" evidence="1"/>
<dbReference type="GO" id="GO:0102193">
    <property type="term" value="F:protein-ribulosamine 3-kinase activity"/>
    <property type="evidence" value="ECO:0007669"/>
    <property type="project" value="UniProtKB-EC"/>
</dbReference>
<evidence type="ECO:0000256" key="2">
    <source>
        <dbReference type="ARBA" id="ARBA00048655"/>
    </source>
</evidence>
<dbReference type="SUPFAM" id="SSF56112">
    <property type="entry name" value="Protein kinase-like (PK-like)"/>
    <property type="match status" value="1"/>
</dbReference>